<dbReference type="PANTHER" id="PTHR22984:SF23">
    <property type="entry name" value="SERINE_THREONINE-PROTEIN KINASE PIM-2"/>
    <property type="match status" value="1"/>
</dbReference>
<dbReference type="PROSITE" id="PS50011">
    <property type="entry name" value="PROTEIN_KINASE_DOM"/>
    <property type="match status" value="1"/>
</dbReference>
<keyword evidence="7" id="KW-0067">ATP-binding</keyword>
<feature type="domain" description="Protein kinase" evidence="10">
    <location>
        <begin position="12"/>
        <end position="119"/>
    </location>
</feature>
<evidence type="ECO:0000313" key="12">
    <source>
        <dbReference type="Proteomes" id="UP000570288"/>
    </source>
</evidence>
<keyword evidence="3" id="KW-0723">Serine/threonine-protein kinase</keyword>
<evidence type="ECO:0000259" key="10">
    <source>
        <dbReference type="PROSITE" id="PS50011"/>
    </source>
</evidence>
<organism evidence="11 12">
    <name type="scientific">Oxylabes madagascariensis</name>
    <name type="common">white-throated Oxylabes</name>
    <dbReference type="NCBI Taxonomy" id="98144"/>
    <lineage>
        <taxon>Eukaryota</taxon>
        <taxon>Metazoa</taxon>
        <taxon>Chordata</taxon>
        <taxon>Craniata</taxon>
        <taxon>Vertebrata</taxon>
        <taxon>Euteleostomi</taxon>
        <taxon>Archelosauria</taxon>
        <taxon>Archosauria</taxon>
        <taxon>Dinosauria</taxon>
        <taxon>Saurischia</taxon>
        <taxon>Theropoda</taxon>
        <taxon>Coelurosauria</taxon>
        <taxon>Aves</taxon>
        <taxon>Neognathae</taxon>
        <taxon>Neoaves</taxon>
        <taxon>Telluraves</taxon>
        <taxon>Australaves</taxon>
        <taxon>Passeriformes</taxon>
        <taxon>Sylvioidea</taxon>
        <taxon>Timaliidae</taxon>
        <taxon>Oxylabes</taxon>
    </lineage>
</organism>
<reference evidence="11 12" key="1">
    <citation type="submission" date="2019-09" db="EMBL/GenBank/DDBJ databases">
        <title>Bird 10,000 Genomes (B10K) Project - Family phase.</title>
        <authorList>
            <person name="Zhang G."/>
        </authorList>
    </citation>
    <scope>NUCLEOTIDE SEQUENCE [LARGE SCALE GENOMIC DNA]</scope>
    <source>
        <strain evidence="11">B10K-DU-002-81</strain>
    </source>
</reference>
<evidence type="ECO:0000256" key="3">
    <source>
        <dbReference type="ARBA" id="ARBA00022527"/>
    </source>
</evidence>
<dbReference type="Proteomes" id="UP000570288">
    <property type="component" value="Unassembled WGS sequence"/>
</dbReference>
<evidence type="ECO:0000256" key="1">
    <source>
        <dbReference type="ARBA" id="ARBA00005505"/>
    </source>
</evidence>
<feature type="non-terminal residue" evidence="11">
    <location>
        <position position="1"/>
    </location>
</feature>
<dbReference type="InterPro" id="IPR051138">
    <property type="entry name" value="PIM_Ser/Thr_kinase"/>
</dbReference>
<dbReference type="Gene3D" id="3.30.200.20">
    <property type="entry name" value="Phosphorylase Kinase, domain 1"/>
    <property type="match status" value="1"/>
</dbReference>
<dbReference type="AlphaFoldDB" id="A0A7L2R381"/>
<keyword evidence="4" id="KW-0808">Transferase</keyword>
<protein>
    <recommendedName>
        <fullName evidence="2">non-specific serine/threonine protein kinase</fullName>
        <ecNumber evidence="2">2.7.11.1</ecNumber>
    </recommendedName>
</protein>
<comment type="similarity">
    <text evidence="1">Belongs to the protein kinase superfamily. CAMK Ser/Thr protein kinase family. PIM subfamily.</text>
</comment>
<evidence type="ECO:0000256" key="7">
    <source>
        <dbReference type="ARBA" id="ARBA00022840"/>
    </source>
</evidence>
<keyword evidence="6 11" id="KW-0418">Kinase</keyword>
<feature type="non-terminal residue" evidence="11">
    <location>
        <position position="119"/>
    </location>
</feature>
<dbReference type="EC" id="2.7.11.1" evidence="2"/>
<dbReference type="InterPro" id="IPR000719">
    <property type="entry name" value="Prot_kinase_dom"/>
</dbReference>
<dbReference type="GO" id="GO:0005524">
    <property type="term" value="F:ATP binding"/>
    <property type="evidence" value="ECO:0007669"/>
    <property type="project" value="UniProtKB-KW"/>
</dbReference>
<evidence type="ECO:0000256" key="8">
    <source>
        <dbReference type="ARBA" id="ARBA00047899"/>
    </source>
</evidence>
<dbReference type="SUPFAM" id="SSF56112">
    <property type="entry name" value="Protein kinase-like (PK-like)"/>
    <property type="match status" value="1"/>
</dbReference>
<dbReference type="EMBL" id="VYZR01120386">
    <property type="protein sequence ID" value="NXS02783.1"/>
    <property type="molecule type" value="Genomic_DNA"/>
</dbReference>
<dbReference type="PANTHER" id="PTHR22984">
    <property type="entry name" value="SERINE/THREONINE-PROTEIN KINASE PIM"/>
    <property type="match status" value="1"/>
</dbReference>
<sequence>PRAEKPPLEQLYRAGPLLGSGGCGRAQPSARLGSQVAIKRVPRDRVSEWARLRDGARVPLELALLWMVSCPGFRGVVRLLDWFELPDGFALVMERPERCRDLWYLLEERGFLPEPAARG</sequence>
<evidence type="ECO:0000313" key="11">
    <source>
        <dbReference type="EMBL" id="NXS02783.1"/>
    </source>
</evidence>
<comment type="catalytic activity">
    <reaction evidence="9">
        <text>L-seryl-[protein] + ATP = O-phospho-L-seryl-[protein] + ADP + H(+)</text>
        <dbReference type="Rhea" id="RHEA:17989"/>
        <dbReference type="Rhea" id="RHEA-COMP:9863"/>
        <dbReference type="Rhea" id="RHEA-COMP:11604"/>
        <dbReference type="ChEBI" id="CHEBI:15378"/>
        <dbReference type="ChEBI" id="CHEBI:29999"/>
        <dbReference type="ChEBI" id="CHEBI:30616"/>
        <dbReference type="ChEBI" id="CHEBI:83421"/>
        <dbReference type="ChEBI" id="CHEBI:456216"/>
        <dbReference type="EC" id="2.7.11.1"/>
    </reaction>
</comment>
<comment type="catalytic activity">
    <reaction evidence="8">
        <text>L-threonyl-[protein] + ATP = O-phospho-L-threonyl-[protein] + ADP + H(+)</text>
        <dbReference type="Rhea" id="RHEA:46608"/>
        <dbReference type="Rhea" id="RHEA-COMP:11060"/>
        <dbReference type="Rhea" id="RHEA-COMP:11605"/>
        <dbReference type="ChEBI" id="CHEBI:15378"/>
        <dbReference type="ChEBI" id="CHEBI:30013"/>
        <dbReference type="ChEBI" id="CHEBI:30616"/>
        <dbReference type="ChEBI" id="CHEBI:61977"/>
        <dbReference type="ChEBI" id="CHEBI:456216"/>
        <dbReference type="EC" id="2.7.11.1"/>
    </reaction>
</comment>
<proteinExistence type="inferred from homology"/>
<dbReference type="InterPro" id="IPR011009">
    <property type="entry name" value="Kinase-like_dom_sf"/>
</dbReference>
<evidence type="ECO:0000256" key="5">
    <source>
        <dbReference type="ARBA" id="ARBA00022741"/>
    </source>
</evidence>
<comment type="caution">
    <text evidence="11">The sequence shown here is derived from an EMBL/GenBank/DDBJ whole genome shotgun (WGS) entry which is preliminary data.</text>
</comment>
<keyword evidence="5" id="KW-0547">Nucleotide-binding</keyword>
<dbReference type="GO" id="GO:0005737">
    <property type="term" value="C:cytoplasm"/>
    <property type="evidence" value="ECO:0007669"/>
    <property type="project" value="TreeGrafter"/>
</dbReference>
<dbReference type="OrthoDB" id="10252171at2759"/>
<gene>
    <name evidence="11" type="primary">Pim1_0</name>
    <name evidence="11" type="ORF">OXYMAD_R03833</name>
</gene>
<evidence type="ECO:0000256" key="4">
    <source>
        <dbReference type="ARBA" id="ARBA00022679"/>
    </source>
</evidence>
<dbReference type="GO" id="GO:0004674">
    <property type="term" value="F:protein serine/threonine kinase activity"/>
    <property type="evidence" value="ECO:0007669"/>
    <property type="project" value="UniProtKB-KW"/>
</dbReference>
<keyword evidence="12" id="KW-1185">Reference proteome</keyword>
<name>A0A7L2R381_9PASS</name>
<accession>A0A7L2R381</accession>
<evidence type="ECO:0000256" key="9">
    <source>
        <dbReference type="ARBA" id="ARBA00048679"/>
    </source>
</evidence>
<evidence type="ECO:0000256" key="2">
    <source>
        <dbReference type="ARBA" id="ARBA00012513"/>
    </source>
</evidence>
<evidence type="ECO:0000256" key="6">
    <source>
        <dbReference type="ARBA" id="ARBA00022777"/>
    </source>
</evidence>